<evidence type="ECO:0000256" key="1">
    <source>
        <dbReference type="ARBA" id="ARBA00000847"/>
    </source>
</evidence>
<dbReference type="PROSITE" id="PS51462">
    <property type="entry name" value="NUDIX"/>
    <property type="match status" value="1"/>
</dbReference>
<dbReference type="Pfam" id="PF00293">
    <property type="entry name" value="NUDIX"/>
    <property type="match status" value="1"/>
</dbReference>
<dbReference type="RefSeq" id="WP_289831011.1">
    <property type="nucleotide sequence ID" value="NZ_JAUEDK010000031.1"/>
</dbReference>
<evidence type="ECO:0000256" key="4">
    <source>
        <dbReference type="ARBA" id="ARBA00016377"/>
    </source>
</evidence>
<proteinExistence type="inferred from homology"/>
<dbReference type="EMBL" id="JAUEDK010000031">
    <property type="protein sequence ID" value="MDN0076356.1"/>
    <property type="molecule type" value="Genomic_DNA"/>
</dbReference>
<name>A0ABT7XRC8_9NEIS</name>
<keyword evidence="5 9" id="KW-0378">Hydrolase</keyword>
<evidence type="ECO:0000313" key="10">
    <source>
        <dbReference type="Proteomes" id="UP001168540"/>
    </source>
</evidence>
<feature type="domain" description="Nudix hydrolase" evidence="8">
    <location>
        <begin position="39"/>
        <end position="173"/>
    </location>
</feature>
<protein>
    <recommendedName>
        <fullName evidence="4">GDP-mannose pyrophosphatase</fullName>
    </recommendedName>
    <alternativeName>
        <fullName evidence="6">GDP-mannose hydrolase</fullName>
    </alternativeName>
    <alternativeName>
        <fullName evidence="7">GDPMK</fullName>
    </alternativeName>
</protein>
<evidence type="ECO:0000256" key="2">
    <source>
        <dbReference type="ARBA" id="ARBA00001946"/>
    </source>
</evidence>
<dbReference type="InterPro" id="IPR000086">
    <property type="entry name" value="NUDIX_hydrolase_dom"/>
</dbReference>
<evidence type="ECO:0000256" key="6">
    <source>
        <dbReference type="ARBA" id="ARBA00032162"/>
    </source>
</evidence>
<dbReference type="PANTHER" id="PTHR11839">
    <property type="entry name" value="UDP/ADP-SUGAR PYROPHOSPHATASE"/>
    <property type="match status" value="1"/>
</dbReference>
<keyword evidence="10" id="KW-1185">Reference proteome</keyword>
<dbReference type="Gene3D" id="3.90.79.10">
    <property type="entry name" value="Nucleoside Triphosphate Pyrophosphohydrolase"/>
    <property type="match status" value="1"/>
</dbReference>
<gene>
    <name evidence="9" type="ORF">QU481_15895</name>
</gene>
<comment type="catalytic activity">
    <reaction evidence="1">
        <text>GDP-alpha-D-mannose + H2O = alpha-D-mannose 1-phosphate + GMP + 2 H(+)</text>
        <dbReference type="Rhea" id="RHEA:27978"/>
        <dbReference type="ChEBI" id="CHEBI:15377"/>
        <dbReference type="ChEBI" id="CHEBI:15378"/>
        <dbReference type="ChEBI" id="CHEBI:57527"/>
        <dbReference type="ChEBI" id="CHEBI:58115"/>
        <dbReference type="ChEBI" id="CHEBI:58409"/>
    </reaction>
</comment>
<comment type="cofactor">
    <cofactor evidence="2">
        <name>Mg(2+)</name>
        <dbReference type="ChEBI" id="CHEBI:18420"/>
    </cofactor>
</comment>
<dbReference type="SUPFAM" id="SSF55811">
    <property type="entry name" value="Nudix"/>
    <property type="match status" value="1"/>
</dbReference>
<sequence>MELVETPLEETVSFRGKFLTLRRDTVRLPDGQRTEREFLLHPGAVAVLALTEDRQLVMERQYRYPVGQEFIEIPAGKIDPDEDPAVTGERELFEETGFQAERWTFLGTAHPCIGYSNEVIHYYLAEQLTQTERQLDDGEFLEVLTMPLSEVLTMSLDGRITDSKTIVGLHWLTAYLSGSLKR</sequence>
<evidence type="ECO:0000313" key="9">
    <source>
        <dbReference type="EMBL" id="MDN0076356.1"/>
    </source>
</evidence>
<evidence type="ECO:0000256" key="5">
    <source>
        <dbReference type="ARBA" id="ARBA00022801"/>
    </source>
</evidence>
<comment type="caution">
    <text evidence="9">The sequence shown here is derived from an EMBL/GenBank/DDBJ whole genome shotgun (WGS) entry which is preliminary data.</text>
</comment>
<evidence type="ECO:0000256" key="7">
    <source>
        <dbReference type="ARBA" id="ARBA00032272"/>
    </source>
</evidence>
<dbReference type="InterPro" id="IPR015797">
    <property type="entry name" value="NUDIX_hydrolase-like_dom_sf"/>
</dbReference>
<reference evidence="9" key="1">
    <citation type="submission" date="2023-06" db="EMBL/GenBank/DDBJ databases">
        <authorList>
            <person name="Zhang S."/>
        </authorList>
    </citation>
    <scope>NUCLEOTIDE SEQUENCE</scope>
    <source>
        <strain evidence="9">SG2303</strain>
    </source>
</reference>
<dbReference type="PANTHER" id="PTHR11839:SF18">
    <property type="entry name" value="NUDIX HYDROLASE DOMAIN-CONTAINING PROTEIN"/>
    <property type="match status" value="1"/>
</dbReference>
<evidence type="ECO:0000259" key="8">
    <source>
        <dbReference type="PROSITE" id="PS51462"/>
    </source>
</evidence>
<accession>A0ABT7XRC8</accession>
<dbReference type="Proteomes" id="UP001168540">
    <property type="component" value="Unassembled WGS sequence"/>
</dbReference>
<comment type="similarity">
    <text evidence="3">Belongs to the Nudix hydrolase family. NudK subfamily.</text>
</comment>
<dbReference type="GO" id="GO:0016787">
    <property type="term" value="F:hydrolase activity"/>
    <property type="evidence" value="ECO:0007669"/>
    <property type="project" value="UniProtKB-KW"/>
</dbReference>
<evidence type="ECO:0000256" key="3">
    <source>
        <dbReference type="ARBA" id="ARBA00007275"/>
    </source>
</evidence>
<organism evidence="9 10">
    <name type="scientific">Crenobacter oryzisoli</name>
    <dbReference type="NCBI Taxonomy" id="3056844"/>
    <lineage>
        <taxon>Bacteria</taxon>
        <taxon>Pseudomonadati</taxon>
        <taxon>Pseudomonadota</taxon>
        <taxon>Betaproteobacteria</taxon>
        <taxon>Neisseriales</taxon>
        <taxon>Neisseriaceae</taxon>
        <taxon>Crenobacter</taxon>
    </lineage>
</organism>